<keyword evidence="2" id="KW-1185">Reference proteome</keyword>
<evidence type="ECO:0000313" key="2">
    <source>
        <dbReference type="Proteomes" id="UP001266305"/>
    </source>
</evidence>
<sequence length="56" mass="5985">TEFSPCLLLKALDIDLRPIVHPRPSLHRPALMAAASSEVAQVRAGASDGFDLAIVF</sequence>
<dbReference type="Proteomes" id="UP001266305">
    <property type="component" value="Unassembled WGS sequence"/>
</dbReference>
<proteinExistence type="predicted"/>
<evidence type="ECO:0000313" key="1">
    <source>
        <dbReference type="EMBL" id="KAK2121847.1"/>
    </source>
</evidence>
<organism evidence="1 2">
    <name type="scientific">Saguinus oedipus</name>
    <name type="common">Cotton-top tamarin</name>
    <name type="synonym">Oedipomidas oedipus</name>
    <dbReference type="NCBI Taxonomy" id="9490"/>
    <lineage>
        <taxon>Eukaryota</taxon>
        <taxon>Metazoa</taxon>
        <taxon>Chordata</taxon>
        <taxon>Craniata</taxon>
        <taxon>Vertebrata</taxon>
        <taxon>Euteleostomi</taxon>
        <taxon>Mammalia</taxon>
        <taxon>Eutheria</taxon>
        <taxon>Euarchontoglires</taxon>
        <taxon>Primates</taxon>
        <taxon>Haplorrhini</taxon>
        <taxon>Platyrrhini</taxon>
        <taxon>Cebidae</taxon>
        <taxon>Callitrichinae</taxon>
        <taxon>Saguinus</taxon>
    </lineage>
</organism>
<name>A0ABQ9WJK6_SAGOE</name>
<accession>A0ABQ9WJK6</accession>
<gene>
    <name evidence="1" type="ORF">P7K49_003233</name>
</gene>
<dbReference type="EMBL" id="JASSZA010000001">
    <property type="protein sequence ID" value="KAK2121847.1"/>
    <property type="molecule type" value="Genomic_DNA"/>
</dbReference>
<reference evidence="1 2" key="1">
    <citation type="submission" date="2023-05" db="EMBL/GenBank/DDBJ databases">
        <title>B98-5 Cell Line De Novo Hybrid Assembly: An Optical Mapping Approach.</title>
        <authorList>
            <person name="Kananen K."/>
            <person name="Auerbach J.A."/>
            <person name="Kautto E."/>
            <person name="Blachly J.S."/>
        </authorList>
    </citation>
    <scope>NUCLEOTIDE SEQUENCE [LARGE SCALE GENOMIC DNA]</scope>
    <source>
        <strain evidence="1">B95-8</strain>
        <tissue evidence="1">Cell line</tissue>
    </source>
</reference>
<protein>
    <submittedName>
        <fullName evidence="1">Uncharacterized protein</fullName>
    </submittedName>
</protein>
<feature type="non-terminal residue" evidence="1">
    <location>
        <position position="1"/>
    </location>
</feature>
<comment type="caution">
    <text evidence="1">The sequence shown here is derived from an EMBL/GenBank/DDBJ whole genome shotgun (WGS) entry which is preliminary data.</text>
</comment>